<dbReference type="InterPro" id="IPR001509">
    <property type="entry name" value="Epimerase_deHydtase"/>
</dbReference>
<feature type="region of interest" description="Disordered" evidence="1">
    <location>
        <begin position="136"/>
        <end position="164"/>
    </location>
</feature>
<dbReference type="InterPro" id="IPR036291">
    <property type="entry name" value="NAD(P)-bd_dom_sf"/>
</dbReference>
<gene>
    <name evidence="3" type="ORF">MiSe_61490</name>
</gene>
<dbReference type="Pfam" id="PF01370">
    <property type="entry name" value="Epimerase"/>
    <property type="match status" value="1"/>
</dbReference>
<dbReference type="AlphaFoldDB" id="A0AAV3XP35"/>
<organism evidence="3 4">
    <name type="scientific">Microseira wollei NIES-4236</name>
    <dbReference type="NCBI Taxonomy" id="2530354"/>
    <lineage>
        <taxon>Bacteria</taxon>
        <taxon>Bacillati</taxon>
        <taxon>Cyanobacteriota</taxon>
        <taxon>Cyanophyceae</taxon>
        <taxon>Oscillatoriophycideae</taxon>
        <taxon>Aerosakkonematales</taxon>
        <taxon>Aerosakkonemataceae</taxon>
        <taxon>Microseira</taxon>
    </lineage>
</organism>
<dbReference type="PANTHER" id="PTHR43245:SF13">
    <property type="entry name" value="UDP-D-APIOSE_UDP-D-XYLOSE SYNTHASE 2"/>
    <property type="match status" value="1"/>
</dbReference>
<dbReference type="EMBL" id="BLAY01000118">
    <property type="protein sequence ID" value="GET41337.1"/>
    <property type="molecule type" value="Genomic_DNA"/>
</dbReference>
<reference evidence="3" key="1">
    <citation type="submission" date="2019-10" db="EMBL/GenBank/DDBJ databases">
        <title>Draft genome sequece of Microseira wollei NIES-4236.</title>
        <authorList>
            <person name="Yamaguchi H."/>
            <person name="Suzuki S."/>
            <person name="Kawachi M."/>
        </authorList>
    </citation>
    <scope>NUCLEOTIDE SEQUENCE</scope>
    <source>
        <strain evidence="3">NIES-4236</strain>
    </source>
</reference>
<evidence type="ECO:0000313" key="3">
    <source>
        <dbReference type="EMBL" id="GET41337.1"/>
    </source>
</evidence>
<keyword evidence="4" id="KW-1185">Reference proteome</keyword>
<comment type="caution">
    <text evidence="3">The sequence shown here is derived from an EMBL/GenBank/DDBJ whole genome shotgun (WGS) entry which is preliminary data.</text>
</comment>
<feature type="compositionally biased region" description="Low complexity" evidence="1">
    <location>
        <begin position="27"/>
        <end position="36"/>
    </location>
</feature>
<feature type="region of interest" description="Disordered" evidence="1">
    <location>
        <begin position="176"/>
        <end position="201"/>
    </location>
</feature>
<dbReference type="Proteomes" id="UP001050975">
    <property type="component" value="Unassembled WGS sequence"/>
</dbReference>
<dbReference type="Gene3D" id="3.40.50.720">
    <property type="entry name" value="NAD(P)-binding Rossmann-like Domain"/>
    <property type="match status" value="1"/>
</dbReference>
<dbReference type="InterPro" id="IPR050177">
    <property type="entry name" value="Lipid_A_modif_metabolic_enz"/>
</dbReference>
<name>A0AAV3XP35_9CYAN</name>
<feature type="domain" description="NAD-dependent epimerase/dehydratase" evidence="2">
    <location>
        <begin position="305"/>
        <end position="537"/>
    </location>
</feature>
<feature type="region of interest" description="Disordered" evidence="1">
    <location>
        <begin position="1"/>
        <end position="81"/>
    </location>
</feature>
<proteinExistence type="predicted"/>
<evidence type="ECO:0000259" key="2">
    <source>
        <dbReference type="Pfam" id="PF01370"/>
    </source>
</evidence>
<protein>
    <recommendedName>
        <fullName evidence="2">NAD-dependent epimerase/dehydratase domain-containing protein</fullName>
    </recommendedName>
</protein>
<evidence type="ECO:0000256" key="1">
    <source>
        <dbReference type="SAM" id="MobiDB-lite"/>
    </source>
</evidence>
<accession>A0AAV3XP35</accession>
<sequence>MKPDELPEDINNPKPQESGGFTPPIPSSLSDSPPISDKSEELIIPQDAATPEKVTIIESQIETGRERESFPPAAPATIPEITNPETEIAIAETVAKSQSEIETGRERESFPPAAPEQNPPAIANRETEIVVAETVAKSQSEIETGRERESFPPAAPATIPEITNPETEIAIAETVAKSQSEIETGRERESFPPAAPEQNPPAIANRETEIVVAETVAMMASEIETGRERESFPPAIANRETEIVVAETVAMMASEIETGRERESFPPAAPEQNPPAIANRETDIFLTSQGEKENLPAEVDAPMRIFITGASGCIGHYIVETLIEKTDYELFLLVRNPNQLKFDYNARPGIHIVEGDMREIKRFGQLLKTMNCAVLAAAAWGGKEAIDVNTFKTIQLLKLLNPKVCQHIIYFSTASVLNRQNQLLKEAGQAGTDYIRSKYDFLRQVNRVPIAKRMTTVFPTLVLGGDEKHPYSHISGGLPDLMKETEIIRFLDKPLLKVKPIDLIRFFQAEGSFHFIHARDIAQVVRYLIDYPPESQDSRWLVLGNEPVTINEVIEEACAYLNKPITHRFNLSPWLADMFIRLFRIEMSAWDRFSLDYRHFTYQNPVNPSTFGMPVYCPNIIDVLKLSGINGRR</sequence>
<dbReference type="SUPFAM" id="SSF51735">
    <property type="entry name" value="NAD(P)-binding Rossmann-fold domains"/>
    <property type="match status" value="1"/>
</dbReference>
<evidence type="ECO:0000313" key="4">
    <source>
        <dbReference type="Proteomes" id="UP001050975"/>
    </source>
</evidence>
<feature type="region of interest" description="Disordered" evidence="1">
    <location>
        <begin position="96"/>
        <end position="122"/>
    </location>
</feature>
<dbReference type="RefSeq" id="WP_307731574.1">
    <property type="nucleotide sequence ID" value="NZ_BLAY01000118.1"/>
</dbReference>
<dbReference type="PANTHER" id="PTHR43245">
    <property type="entry name" value="BIFUNCTIONAL POLYMYXIN RESISTANCE PROTEIN ARNA"/>
    <property type="match status" value="1"/>
</dbReference>